<keyword evidence="2" id="KW-0285">Flavoprotein</keyword>
<evidence type="ECO:0000313" key="6">
    <source>
        <dbReference type="EMBL" id="ASA25525.1"/>
    </source>
</evidence>
<accession>A0A2Z2KMA8</accession>
<dbReference type="InterPro" id="IPR023166">
    <property type="entry name" value="BaiN-like_dom_sf"/>
</dbReference>
<sequence length="421" mass="45208">MMYDVIVIGGGSSGLMASVAASKFGAKVLLIDKGNTLGRKLGISGGGRCNVTNAKEIDELIKFIPGNGRFLRSSLAAFSNKDIVEFFESMGIRLKEEDNGRMFPVSDKAKTVVDALVGKIRSQGVHIKVDSPVREVLFEGGQACGVILRSGEVVSSHSVIIAVGGKSVPQTGSQGDGYPWAEAAGHTITELYPTEVPLTSGEDYIRSKELQGLSMRNISLSVWNPKGKKLIEHEGDMLFTHFGLSGPVALRCSQYVVKALKQFAVPSVTLTLDLFPGKTAEELYSETWELAKQDARKAIKNVLKAQLPDRLIPLLLSKAELNEDITFHNIPKQAWLSLAKLLKAFPIEVNGTLSIEQAFVTGGGVNLKEVDPKTMESKLMKGLFFCGEVLDIHGYTGGYNITAAFTTGHSAGIHAAAAALT</sequence>
<evidence type="ECO:0000313" key="7">
    <source>
        <dbReference type="Proteomes" id="UP000249890"/>
    </source>
</evidence>
<dbReference type="Pfam" id="PF22780">
    <property type="entry name" value="HI0933_like_1st"/>
    <property type="match status" value="1"/>
</dbReference>
<feature type="domain" description="RsdA/BaiN/AoA(So)-like Rossmann fold-like" evidence="4">
    <location>
        <begin position="4"/>
        <end position="412"/>
    </location>
</feature>
<dbReference type="PRINTS" id="PR00411">
    <property type="entry name" value="PNDRDTASEI"/>
</dbReference>
<dbReference type="InterPro" id="IPR057661">
    <property type="entry name" value="RsdA/BaiN/AoA(So)_Rossmann"/>
</dbReference>
<dbReference type="Gene3D" id="3.50.50.60">
    <property type="entry name" value="FAD/NAD(P)-binding domain"/>
    <property type="match status" value="1"/>
</dbReference>
<dbReference type="InterPro" id="IPR036188">
    <property type="entry name" value="FAD/NAD-bd_sf"/>
</dbReference>
<dbReference type="SUPFAM" id="SSF160996">
    <property type="entry name" value="HI0933 insert domain-like"/>
    <property type="match status" value="1"/>
</dbReference>
<evidence type="ECO:0000256" key="3">
    <source>
        <dbReference type="ARBA" id="ARBA00022827"/>
    </source>
</evidence>
<dbReference type="Gene3D" id="1.10.8.260">
    <property type="entry name" value="HI0933 insert domain-like"/>
    <property type="match status" value="1"/>
</dbReference>
<comment type="cofactor">
    <cofactor evidence="1">
        <name>FAD</name>
        <dbReference type="ChEBI" id="CHEBI:57692"/>
    </cofactor>
</comment>
<dbReference type="Proteomes" id="UP000249890">
    <property type="component" value="Chromosome"/>
</dbReference>
<dbReference type="InterPro" id="IPR004792">
    <property type="entry name" value="BaiN-like"/>
</dbReference>
<gene>
    <name evidence="6" type="ORF">B9T62_35220</name>
</gene>
<dbReference type="EMBL" id="CP021780">
    <property type="protein sequence ID" value="ASA25525.1"/>
    <property type="molecule type" value="Genomic_DNA"/>
</dbReference>
<dbReference type="OrthoDB" id="9773233at2"/>
<dbReference type="PANTHER" id="PTHR42887:SF2">
    <property type="entry name" value="OS12G0638800 PROTEIN"/>
    <property type="match status" value="1"/>
</dbReference>
<evidence type="ECO:0000259" key="5">
    <source>
        <dbReference type="Pfam" id="PF22780"/>
    </source>
</evidence>
<dbReference type="Pfam" id="PF03486">
    <property type="entry name" value="HI0933_like"/>
    <property type="match status" value="1"/>
</dbReference>
<feature type="domain" description="RsdA/BaiN/AoA(So)-like insert" evidence="5">
    <location>
        <begin position="192"/>
        <end position="360"/>
    </location>
</feature>
<dbReference type="AlphaFoldDB" id="A0A2Z2KMA8"/>
<dbReference type="NCBIfam" id="TIGR00275">
    <property type="entry name" value="aminoacetone oxidase family FAD-binding enzyme"/>
    <property type="match status" value="1"/>
</dbReference>
<name>A0A2Z2KMA8_9BACL</name>
<organism evidence="6 7">
    <name type="scientific">Paenibacillus donghaensis</name>
    <dbReference type="NCBI Taxonomy" id="414771"/>
    <lineage>
        <taxon>Bacteria</taxon>
        <taxon>Bacillati</taxon>
        <taxon>Bacillota</taxon>
        <taxon>Bacilli</taxon>
        <taxon>Bacillales</taxon>
        <taxon>Paenibacillaceae</taxon>
        <taxon>Paenibacillus</taxon>
    </lineage>
</organism>
<dbReference type="PANTHER" id="PTHR42887">
    <property type="entry name" value="OS12G0638800 PROTEIN"/>
    <property type="match status" value="1"/>
</dbReference>
<protein>
    <submittedName>
        <fullName evidence="6">Aminoacetone oxidase family FAD-binding enzyme</fullName>
    </submittedName>
</protein>
<dbReference type="Gene3D" id="2.40.30.10">
    <property type="entry name" value="Translation factors"/>
    <property type="match status" value="1"/>
</dbReference>
<reference evidence="6 7" key="1">
    <citation type="submission" date="2017-06" db="EMBL/GenBank/DDBJ databases">
        <title>Complete genome sequence of Paenibacillus donghaensis KCTC 13049T isolated from East Sea sediment, South Korea.</title>
        <authorList>
            <person name="Jung B.K."/>
            <person name="Hong S.-J."/>
            <person name="Shin J.-H."/>
        </authorList>
    </citation>
    <scope>NUCLEOTIDE SEQUENCE [LARGE SCALE GENOMIC DNA]</scope>
    <source>
        <strain evidence="6 7">KCTC 13049</strain>
    </source>
</reference>
<keyword evidence="7" id="KW-1185">Reference proteome</keyword>
<evidence type="ECO:0000256" key="1">
    <source>
        <dbReference type="ARBA" id="ARBA00001974"/>
    </source>
</evidence>
<evidence type="ECO:0000259" key="4">
    <source>
        <dbReference type="Pfam" id="PF03486"/>
    </source>
</evidence>
<dbReference type="KEGG" id="pdh:B9T62_35220"/>
<evidence type="ECO:0000256" key="2">
    <source>
        <dbReference type="ARBA" id="ARBA00022630"/>
    </source>
</evidence>
<keyword evidence="3" id="KW-0274">FAD</keyword>
<dbReference type="SUPFAM" id="SSF51905">
    <property type="entry name" value="FAD/NAD(P)-binding domain"/>
    <property type="match status" value="1"/>
</dbReference>
<proteinExistence type="predicted"/>
<dbReference type="RefSeq" id="WP_087919488.1">
    <property type="nucleotide sequence ID" value="NZ_CP021780.1"/>
</dbReference>
<dbReference type="InterPro" id="IPR055178">
    <property type="entry name" value="RsdA/BaiN/AoA(So)-like_dom"/>
</dbReference>